<sequence length="617" mass="70709">MSIETYKRNYQKHVNFIDKYKTASNASTGSEVDSNANVQTKNITTMSGEIPKKVFIGTNRLLMIDKLTEMYDESVAVEYIRQLETHEIYKHDETSPAPYCVSISMYPFLLNGLKNIGGASNPPKHLASFCGSFINLVFAVAAQFAGAVATPEFLTYLDYFIRKEYGDEYYLNADNMATIGIHAQTINEVLDDAFQQVTYSLNQPAAARNYQSVFWNIAYFDEPYFRGIFNNFIFPDGTEPKWESVSWLQKRYMEWFNQERLQCADLTFPVETLNLLHDGTKYVDQDWFDFGTCMYAKGHSFFTYVSDSVDSLASCCRLKNQIKKNTFSYTLGAGGIATGSKGVITININRLVQNAIKNGVEIEDAVREQIVKNHKYLIAYNEIVIDYFKAHMLPIYDAGFIKLSGQYLTNGINGFVEGAEFLGIDISPNEQYFQYGEKILRPIFEENQKNKTEEIMFNTEFVPAENLGVKNAKWDREDGYFVPRDCYNSYFYKVEDESTNIIDKFILHGNRLTKYLDGGSALHCNLDEHLSQEQYKKLSLVAIKTGCSYYTYNIPDTVCNSCGYIEKRTVKKCNHCGSRDIDYITRIIGYRKRISAFSEDRQKEAHKRSYAHGATQV</sequence>
<dbReference type="NCBIfam" id="TIGR02827">
    <property type="entry name" value="RNR_anaer_Bdell"/>
    <property type="match status" value="1"/>
</dbReference>
<protein>
    <submittedName>
        <fullName evidence="1">Uncharacterized protein</fullName>
    </submittedName>
</protein>
<comment type="caution">
    <text evidence="1">The sequence shown here is derived from an EMBL/GenBank/DDBJ whole genome shotgun (WGS) entry which is preliminary data.</text>
</comment>
<dbReference type="GO" id="GO:0006260">
    <property type="term" value="P:DNA replication"/>
    <property type="evidence" value="ECO:0007669"/>
    <property type="project" value="InterPro"/>
</dbReference>
<dbReference type="InterPro" id="IPR012833">
    <property type="entry name" value="NrdD"/>
</dbReference>
<dbReference type="Gene3D" id="3.20.70.20">
    <property type="match status" value="1"/>
</dbReference>
<dbReference type="GO" id="GO:0031250">
    <property type="term" value="C:anaerobic ribonucleoside-triphosphate reductase complex"/>
    <property type="evidence" value="ECO:0007669"/>
    <property type="project" value="TreeGrafter"/>
</dbReference>
<name>A0A644WY50_9ZZZZ</name>
<dbReference type="GO" id="GO:0008998">
    <property type="term" value="F:ribonucleoside-triphosphate reductase (thioredoxin) activity"/>
    <property type="evidence" value="ECO:0007669"/>
    <property type="project" value="InterPro"/>
</dbReference>
<dbReference type="NCBIfam" id="NF006127">
    <property type="entry name" value="PRK08271.1"/>
    <property type="match status" value="1"/>
</dbReference>
<reference evidence="1" key="1">
    <citation type="submission" date="2019-08" db="EMBL/GenBank/DDBJ databases">
        <authorList>
            <person name="Kucharzyk K."/>
            <person name="Murdoch R.W."/>
            <person name="Higgins S."/>
            <person name="Loffler F."/>
        </authorList>
    </citation>
    <scope>NUCLEOTIDE SEQUENCE</scope>
</reference>
<dbReference type="PANTHER" id="PTHR21075:SF0">
    <property type="entry name" value="ANAEROBIC RIBONUCLEOSIDE-TRIPHOSPHATE REDUCTASE"/>
    <property type="match status" value="1"/>
</dbReference>
<dbReference type="AlphaFoldDB" id="A0A644WY50"/>
<dbReference type="GO" id="GO:0009265">
    <property type="term" value="P:2'-deoxyribonucleotide biosynthetic process"/>
    <property type="evidence" value="ECO:0007669"/>
    <property type="project" value="TreeGrafter"/>
</dbReference>
<evidence type="ECO:0000313" key="1">
    <source>
        <dbReference type="EMBL" id="MPM08408.1"/>
    </source>
</evidence>
<dbReference type="EMBL" id="VSSQ01001446">
    <property type="protein sequence ID" value="MPM08408.1"/>
    <property type="molecule type" value="Genomic_DNA"/>
</dbReference>
<dbReference type="PANTHER" id="PTHR21075">
    <property type="entry name" value="ANAEROBIC RIBONUCLEOSIDE-TRIPHOSPHATE REDUCTASE"/>
    <property type="match status" value="1"/>
</dbReference>
<dbReference type="Pfam" id="PF13597">
    <property type="entry name" value="NRDD"/>
    <property type="match status" value="1"/>
</dbReference>
<dbReference type="SUPFAM" id="SSF51998">
    <property type="entry name" value="PFL-like glycyl radical enzymes"/>
    <property type="match status" value="1"/>
</dbReference>
<accession>A0A644WY50</accession>
<dbReference type="GO" id="GO:0004748">
    <property type="term" value="F:ribonucleoside-diphosphate reductase activity, thioredoxin disulfide as acceptor"/>
    <property type="evidence" value="ECO:0007669"/>
    <property type="project" value="TreeGrafter"/>
</dbReference>
<gene>
    <name evidence="1" type="ORF">SDC9_54720</name>
</gene>
<proteinExistence type="predicted"/>
<organism evidence="1">
    <name type="scientific">bioreactor metagenome</name>
    <dbReference type="NCBI Taxonomy" id="1076179"/>
    <lineage>
        <taxon>unclassified sequences</taxon>
        <taxon>metagenomes</taxon>
        <taxon>ecological metagenomes</taxon>
    </lineage>
</organism>